<comment type="caution">
    <text evidence="4">The sequence shown here is derived from an EMBL/GenBank/DDBJ whole genome shotgun (WGS) entry which is preliminary data.</text>
</comment>
<evidence type="ECO:0000256" key="2">
    <source>
        <dbReference type="ARBA" id="ARBA00022741"/>
    </source>
</evidence>
<dbReference type="AlphaFoldDB" id="A0A835JSE7"/>
<dbReference type="Proteomes" id="UP000657918">
    <property type="component" value="Unassembled WGS sequence"/>
</dbReference>
<sequence length="246" mass="27523">MHGYGAIVLIVAGRSATINSQASHVLTVAGRSATVGTVAKRWCYKCSVLANGMRSGSLKAGVEQQQKQQQLESYPAPRLADGRLQGVQQFHAEIKALWRVRRPDLVSLIRYHASETEMFLTTPALAYLYDQYAPPVLHHVVKPSNILLDNDFTAYLSDFRIIWSFGNLRNPCKNLYDWNLWTCSSERRTFTVRLWDSGPHDDLVDMLHLPLDEDQACDEASCSTVEENSTLLASNNTVKSACVHLA</sequence>
<evidence type="ECO:0000256" key="1">
    <source>
        <dbReference type="ARBA" id="ARBA00022527"/>
    </source>
</evidence>
<reference evidence="4 5" key="1">
    <citation type="submission" date="2020-10" db="EMBL/GenBank/DDBJ databases">
        <title>Plant Genome Project.</title>
        <authorList>
            <person name="Zhang R.-G."/>
        </authorList>
    </citation>
    <scope>NUCLEOTIDE SEQUENCE [LARGE SCALE GENOMIC DNA]</scope>
    <source>
        <strain evidence="4">FAFU-HL-1</strain>
        <tissue evidence="4">Leaf</tissue>
    </source>
</reference>
<proteinExistence type="predicted"/>
<dbReference type="SUPFAM" id="SSF56112">
    <property type="entry name" value="Protein kinase-like (PK-like)"/>
    <property type="match status" value="1"/>
</dbReference>
<evidence type="ECO:0000313" key="5">
    <source>
        <dbReference type="Proteomes" id="UP000657918"/>
    </source>
</evidence>
<keyword evidence="5" id="KW-1185">Reference proteome</keyword>
<dbReference type="GO" id="GO:0004674">
    <property type="term" value="F:protein serine/threonine kinase activity"/>
    <property type="evidence" value="ECO:0007669"/>
    <property type="project" value="UniProtKB-KW"/>
</dbReference>
<dbReference type="EMBL" id="JADGMS010000010">
    <property type="protein sequence ID" value="KAF9674356.1"/>
    <property type="molecule type" value="Genomic_DNA"/>
</dbReference>
<evidence type="ECO:0008006" key="6">
    <source>
        <dbReference type="Google" id="ProtNLM"/>
    </source>
</evidence>
<dbReference type="PANTHER" id="PTHR47989">
    <property type="entry name" value="OS01G0750732 PROTEIN"/>
    <property type="match status" value="1"/>
</dbReference>
<dbReference type="Gene3D" id="1.10.510.10">
    <property type="entry name" value="Transferase(Phosphotransferase) domain 1"/>
    <property type="match status" value="1"/>
</dbReference>
<dbReference type="GO" id="GO:0005524">
    <property type="term" value="F:ATP binding"/>
    <property type="evidence" value="ECO:0007669"/>
    <property type="project" value="UniProtKB-KW"/>
</dbReference>
<keyword evidence="1" id="KW-0723">Serine/threonine-protein kinase</keyword>
<organism evidence="4 5">
    <name type="scientific">Salix dunnii</name>
    <dbReference type="NCBI Taxonomy" id="1413687"/>
    <lineage>
        <taxon>Eukaryota</taxon>
        <taxon>Viridiplantae</taxon>
        <taxon>Streptophyta</taxon>
        <taxon>Embryophyta</taxon>
        <taxon>Tracheophyta</taxon>
        <taxon>Spermatophyta</taxon>
        <taxon>Magnoliopsida</taxon>
        <taxon>eudicotyledons</taxon>
        <taxon>Gunneridae</taxon>
        <taxon>Pentapetalae</taxon>
        <taxon>rosids</taxon>
        <taxon>fabids</taxon>
        <taxon>Malpighiales</taxon>
        <taxon>Salicaceae</taxon>
        <taxon>Saliceae</taxon>
        <taxon>Salix</taxon>
    </lineage>
</organism>
<keyword evidence="1" id="KW-0808">Transferase</keyword>
<dbReference type="PANTHER" id="PTHR47989:SF47">
    <property type="entry name" value="SERINE_THREONINE-PROTEIN KINASE PBL28-RELATED"/>
    <property type="match status" value="1"/>
</dbReference>
<keyword evidence="2" id="KW-0547">Nucleotide-binding</keyword>
<keyword evidence="3" id="KW-0067">ATP-binding</keyword>
<name>A0A835JSE7_9ROSI</name>
<gene>
    <name evidence="4" type="ORF">SADUNF_Sadunf10G0118900</name>
</gene>
<evidence type="ECO:0000313" key="4">
    <source>
        <dbReference type="EMBL" id="KAF9674356.1"/>
    </source>
</evidence>
<protein>
    <recommendedName>
        <fullName evidence="6">Protein kinase domain-containing protein</fullName>
    </recommendedName>
</protein>
<dbReference type="OrthoDB" id="1923451at2759"/>
<dbReference type="InterPro" id="IPR011009">
    <property type="entry name" value="Kinase-like_dom_sf"/>
</dbReference>
<accession>A0A835JSE7</accession>
<evidence type="ECO:0000256" key="3">
    <source>
        <dbReference type="ARBA" id="ARBA00022840"/>
    </source>
</evidence>
<keyword evidence="1" id="KW-0418">Kinase</keyword>